<organism evidence="1 2">
    <name type="scientific">Actinoplanes auranticolor</name>
    <dbReference type="NCBI Taxonomy" id="47988"/>
    <lineage>
        <taxon>Bacteria</taxon>
        <taxon>Bacillati</taxon>
        <taxon>Actinomycetota</taxon>
        <taxon>Actinomycetes</taxon>
        <taxon>Micromonosporales</taxon>
        <taxon>Micromonosporaceae</taxon>
        <taxon>Actinoplanes</taxon>
    </lineage>
</organism>
<reference evidence="1" key="1">
    <citation type="submission" date="2021-03" db="EMBL/GenBank/DDBJ databases">
        <title>Whole genome shotgun sequence of Actinoplanes auranticolor NBRC 12245.</title>
        <authorList>
            <person name="Komaki H."/>
            <person name="Tamura T."/>
        </authorList>
    </citation>
    <scope>NUCLEOTIDE SEQUENCE</scope>
    <source>
        <strain evidence="1">NBRC 12245</strain>
    </source>
</reference>
<proteinExistence type="predicted"/>
<evidence type="ECO:0000313" key="2">
    <source>
        <dbReference type="Proteomes" id="UP000681340"/>
    </source>
</evidence>
<accession>A0A919SAJ3</accession>
<evidence type="ECO:0000313" key="1">
    <source>
        <dbReference type="EMBL" id="GIM67914.1"/>
    </source>
</evidence>
<protein>
    <submittedName>
        <fullName evidence="1">Uncharacterized protein</fullName>
    </submittedName>
</protein>
<gene>
    <name evidence="1" type="ORF">Aau02nite_29370</name>
</gene>
<dbReference type="Proteomes" id="UP000681340">
    <property type="component" value="Unassembled WGS sequence"/>
</dbReference>
<keyword evidence="2" id="KW-1185">Reference proteome</keyword>
<comment type="caution">
    <text evidence="1">The sequence shown here is derived from an EMBL/GenBank/DDBJ whole genome shotgun (WGS) entry which is preliminary data.</text>
</comment>
<dbReference type="EMBL" id="BOQL01000024">
    <property type="protein sequence ID" value="GIM67914.1"/>
    <property type="molecule type" value="Genomic_DNA"/>
</dbReference>
<dbReference type="AlphaFoldDB" id="A0A919SAJ3"/>
<sequence>MVDVEGVKLAGAVTIDGLTNAGNEVPQLGLVILRDHRASYSSLRLVRHEYEPTQRRRLAAVLPGGSRGCCADEGWAQGAVARDPGAQ</sequence>
<name>A0A919SAJ3_9ACTN</name>